<organism evidence="1 2">
    <name type="scientific">Albugo candida</name>
    <dbReference type="NCBI Taxonomy" id="65357"/>
    <lineage>
        <taxon>Eukaryota</taxon>
        <taxon>Sar</taxon>
        <taxon>Stramenopiles</taxon>
        <taxon>Oomycota</taxon>
        <taxon>Peronosporomycetes</taxon>
        <taxon>Albuginales</taxon>
        <taxon>Albuginaceae</taxon>
        <taxon>Albugo</taxon>
    </lineage>
</organism>
<reference evidence="1 2" key="1">
    <citation type="submission" date="2012-05" db="EMBL/GenBank/DDBJ databases">
        <title>Recombination and specialization in a pathogen metapopulation.</title>
        <authorList>
            <person name="Gardiner A."/>
            <person name="Kemen E."/>
            <person name="Schultz-Larsen T."/>
            <person name="MacLean D."/>
            <person name="Van Oosterhout C."/>
            <person name="Jones J.D.G."/>
        </authorList>
    </citation>
    <scope>NUCLEOTIDE SEQUENCE [LARGE SCALE GENOMIC DNA]</scope>
    <source>
        <strain evidence="1 2">Ac Nc2</strain>
    </source>
</reference>
<proteinExistence type="predicted"/>
<dbReference type="AlphaFoldDB" id="A0A024GVW7"/>
<sequence>VISSLYISLIFTKSSQTILKCKDCRVILVRHPDDCGQNCEHYFNSLEVYSKPSHLDMRMELHESCLAVYHGKIDRNCRYCIKSNLRITY</sequence>
<keyword evidence="2" id="KW-1185">Reference proteome</keyword>
<comment type="caution">
    <text evidence="1">The sequence shown here is derived from an EMBL/GenBank/DDBJ whole genome shotgun (WGS) entry which is preliminary data.</text>
</comment>
<dbReference type="EMBL" id="CAIX01001878">
    <property type="protein sequence ID" value="CCI50914.1"/>
    <property type="molecule type" value="Genomic_DNA"/>
</dbReference>
<protein>
    <submittedName>
        <fullName evidence="1">Uncharacterized protein</fullName>
    </submittedName>
</protein>
<evidence type="ECO:0000313" key="2">
    <source>
        <dbReference type="Proteomes" id="UP000053237"/>
    </source>
</evidence>
<feature type="non-terminal residue" evidence="1">
    <location>
        <position position="1"/>
    </location>
</feature>
<evidence type="ECO:0000313" key="1">
    <source>
        <dbReference type="EMBL" id="CCI50914.1"/>
    </source>
</evidence>
<gene>
    <name evidence="1" type="ORF">BN9_134180</name>
</gene>
<accession>A0A024GVW7</accession>
<name>A0A024GVW7_9STRA</name>
<dbReference type="InParanoid" id="A0A024GVW7"/>
<dbReference type="Proteomes" id="UP000053237">
    <property type="component" value="Unassembled WGS sequence"/>
</dbReference>